<evidence type="ECO:0000313" key="3">
    <source>
        <dbReference type="Proteomes" id="UP000058599"/>
    </source>
</evidence>
<keyword evidence="1" id="KW-0732">Signal</keyword>
<dbReference type="KEGG" id="sgi:SGRAN_0854"/>
<protein>
    <submittedName>
        <fullName evidence="2">Secreted protein</fullName>
    </submittedName>
</protein>
<name>A0AA86GKS8_9SPHN</name>
<reference evidence="2 3" key="1">
    <citation type="journal article" date="2016" name="BMC Genomics">
        <title>Genomic analysis of the nitrate-respiring Sphingopyxis granuli (formerly Sphingomonas macrogoltabida) strain TFA.</title>
        <authorList>
            <person name="Garcia-Romero I."/>
            <person name="Perez-Pulido A.J."/>
            <person name="Gonzalez-Flores Y.E."/>
            <person name="Reyes-Ramirez F."/>
            <person name="Santero E."/>
            <person name="Floriano B."/>
        </authorList>
    </citation>
    <scope>NUCLEOTIDE SEQUENCE [LARGE SCALE GENOMIC DNA]</scope>
    <source>
        <strain evidence="2 3">TFA</strain>
    </source>
</reference>
<dbReference type="Proteomes" id="UP000058599">
    <property type="component" value="Chromosome"/>
</dbReference>
<proteinExistence type="predicted"/>
<organism evidence="2 3">
    <name type="scientific">Sphingopyxis granuli</name>
    <dbReference type="NCBI Taxonomy" id="267128"/>
    <lineage>
        <taxon>Bacteria</taxon>
        <taxon>Pseudomonadati</taxon>
        <taxon>Pseudomonadota</taxon>
        <taxon>Alphaproteobacteria</taxon>
        <taxon>Sphingomonadales</taxon>
        <taxon>Sphingomonadaceae</taxon>
        <taxon>Sphingopyxis</taxon>
    </lineage>
</organism>
<dbReference type="AlphaFoldDB" id="A0AA86GKS8"/>
<evidence type="ECO:0000256" key="1">
    <source>
        <dbReference type="SAM" id="SignalP"/>
    </source>
</evidence>
<evidence type="ECO:0000313" key="2">
    <source>
        <dbReference type="EMBL" id="AMG73248.1"/>
    </source>
</evidence>
<sequence>MKARINALFVAAGAAVLPVIACTAPAQQSQAAAPASDAIRWEVSVRDSGDHAPRLRLSQRKSTSDLQLDGRRAEFGAARSALGGAAGPVSFSVVHEAGRLDCSGRLNAAFDGAGHCRFQPDAGFARALSDRGIGTPSRDQQLAMLMVDATTALADGLIGEGVRPKDGSDLIAAAALGVTGAYVHKLQSGALRLTAIDDAIACKALGVDGAYVRGLAAAGYASLSSDEVVSLKALGVTPDYARSMNAAARAAK</sequence>
<gene>
    <name evidence="2" type="ORF">SGRAN_0854</name>
</gene>
<dbReference type="RefSeq" id="WP_067180910.1">
    <property type="nucleotide sequence ID" value="NZ_CP012199.1"/>
</dbReference>
<keyword evidence="3" id="KW-1185">Reference proteome</keyword>
<feature type="chain" id="PRO_5041727489" evidence="1">
    <location>
        <begin position="22"/>
        <end position="252"/>
    </location>
</feature>
<feature type="signal peptide" evidence="1">
    <location>
        <begin position="1"/>
        <end position="21"/>
    </location>
</feature>
<accession>A0AA86GKS8</accession>
<dbReference type="EMBL" id="CP012199">
    <property type="protein sequence ID" value="AMG73248.1"/>
    <property type="molecule type" value="Genomic_DNA"/>
</dbReference>